<evidence type="ECO:0000313" key="3">
    <source>
        <dbReference type="EMBL" id="STQ90659.1"/>
    </source>
</evidence>
<dbReference type="Proteomes" id="UP000255108">
    <property type="component" value="Unassembled WGS sequence"/>
</dbReference>
<reference evidence="3 4" key="1">
    <citation type="submission" date="2018-06" db="EMBL/GenBank/DDBJ databases">
        <authorList>
            <consortium name="Pathogen Informatics"/>
            <person name="Doyle S."/>
        </authorList>
    </citation>
    <scope>NUCLEOTIDE SEQUENCE [LARGE SCALE GENOMIC DNA]</scope>
    <source>
        <strain evidence="3 4">NCTC11159</strain>
    </source>
</reference>
<dbReference type="AlphaFoldDB" id="A0A377Q7X1"/>
<protein>
    <recommendedName>
        <fullName evidence="2">Oxidoreductase-like domain-containing protein</fullName>
    </recommendedName>
</protein>
<feature type="domain" description="Oxidoreductase-like" evidence="2">
    <location>
        <begin position="22"/>
        <end position="54"/>
    </location>
</feature>
<evidence type="ECO:0000259" key="2">
    <source>
        <dbReference type="Pfam" id="PF09791"/>
    </source>
</evidence>
<proteinExistence type="predicted"/>
<feature type="region of interest" description="Disordered" evidence="1">
    <location>
        <begin position="1"/>
        <end position="22"/>
    </location>
</feature>
<gene>
    <name evidence="3" type="ORF">NCTC11159_01726</name>
</gene>
<dbReference type="InterPro" id="IPR019180">
    <property type="entry name" value="Oxidoreductase-like_N"/>
</dbReference>
<name>A0A377Q7X1_9NEIS</name>
<evidence type="ECO:0000256" key="1">
    <source>
        <dbReference type="SAM" id="MobiDB-lite"/>
    </source>
</evidence>
<sequence>MNSTMMLPLDNQLTFPEDDPAPTAPIEPEFESCCGSGCGDSCVFDIYYVLRAQYLADYAAWQARQAAHKE</sequence>
<organism evidence="3 4">
    <name type="scientific">Iodobacter fluviatilis</name>
    <dbReference type="NCBI Taxonomy" id="537"/>
    <lineage>
        <taxon>Bacteria</taxon>
        <taxon>Pseudomonadati</taxon>
        <taxon>Pseudomonadota</taxon>
        <taxon>Betaproteobacteria</taxon>
        <taxon>Neisseriales</taxon>
        <taxon>Chitinibacteraceae</taxon>
        <taxon>Iodobacter</taxon>
    </lineage>
</organism>
<evidence type="ECO:0000313" key="4">
    <source>
        <dbReference type="Proteomes" id="UP000255108"/>
    </source>
</evidence>
<dbReference type="Pfam" id="PF09791">
    <property type="entry name" value="Oxidored-like"/>
    <property type="match status" value="1"/>
</dbReference>
<dbReference type="EMBL" id="UGHR01000001">
    <property type="protein sequence ID" value="STQ90659.1"/>
    <property type="molecule type" value="Genomic_DNA"/>
</dbReference>
<accession>A0A377Q7X1</accession>